<sequence>MTDQERLKQIVEAALLAAGRPLNLDQLQQLFPYDEEPEKKRLRAVLTELTADYQGRGIEITEVGNGFRIQVRAELSPWISKLWAERPPKYSRALLETLALIAYRQPITRGEIEDVRGVSVSTNIIKTLTEREWVRVVGHRDVPGKPALYATTKEFLDYFNLKSLNDLPTLAEIRDLESINRELELVDPDKRQEGESDLHPEATAVDTAVHEEGLESVEDEDTIPLVDQRSDGDETAEGHAPANTGENLSEEQPIDPAAEDQPSSKPAAHESE</sequence>
<evidence type="ECO:0000256" key="1">
    <source>
        <dbReference type="ARBA" id="ARBA00022490"/>
    </source>
</evidence>
<dbReference type="Proteomes" id="UP000770889">
    <property type="component" value="Unassembled WGS sequence"/>
</dbReference>
<dbReference type="PANTHER" id="PTHR34298">
    <property type="entry name" value="SEGREGATION AND CONDENSATION PROTEIN B"/>
    <property type="match status" value="1"/>
</dbReference>
<dbReference type="InterPro" id="IPR036390">
    <property type="entry name" value="WH_DNA-bd_sf"/>
</dbReference>
<accession>A0A944MFV5</accession>
<organism evidence="6 7">
    <name type="scientific">Candidatus Thiodiazotropha taylori</name>
    <dbReference type="NCBI Taxonomy" id="2792791"/>
    <lineage>
        <taxon>Bacteria</taxon>
        <taxon>Pseudomonadati</taxon>
        <taxon>Pseudomonadota</taxon>
        <taxon>Gammaproteobacteria</taxon>
        <taxon>Chromatiales</taxon>
        <taxon>Sedimenticolaceae</taxon>
        <taxon>Candidatus Thiodiazotropha</taxon>
    </lineage>
</organism>
<dbReference type="PANTHER" id="PTHR34298:SF2">
    <property type="entry name" value="SEGREGATION AND CONDENSATION PROTEIN B"/>
    <property type="match status" value="1"/>
</dbReference>
<evidence type="ECO:0000256" key="2">
    <source>
        <dbReference type="ARBA" id="ARBA00022618"/>
    </source>
</evidence>
<evidence type="ECO:0000256" key="5">
    <source>
        <dbReference type="SAM" id="MobiDB-lite"/>
    </source>
</evidence>
<dbReference type="GO" id="GO:0051301">
    <property type="term" value="P:cell division"/>
    <property type="evidence" value="ECO:0007669"/>
    <property type="project" value="UniProtKB-KW"/>
</dbReference>
<dbReference type="InterPro" id="IPR036388">
    <property type="entry name" value="WH-like_DNA-bd_sf"/>
</dbReference>
<reference evidence="6 7" key="1">
    <citation type="submission" date="2021-05" db="EMBL/GenBank/DDBJ databases">
        <title>Genetic and Functional Diversity in Clade A Lucinid endosymbionts from the Bahamas.</title>
        <authorList>
            <person name="Giani N.M."/>
            <person name="Engel A.S."/>
            <person name="Campbell B.J."/>
        </authorList>
    </citation>
    <scope>NUCLEOTIDE SEQUENCE [LARGE SCALE GENOMIC DNA]</scope>
    <source>
        <strain evidence="6">LUC16012Gg_MoonRockCtena</strain>
    </source>
</reference>
<dbReference type="Pfam" id="PF04079">
    <property type="entry name" value="SMC_ScpB"/>
    <property type="match status" value="1"/>
</dbReference>
<keyword evidence="2" id="KW-0132">Cell division</keyword>
<evidence type="ECO:0000313" key="7">
    <source>
        <dbReference type="Proteomes" id="UP000770889"/>
    </source>
</evidence>
<proteinExistence type="predicted"/>
<dbReference type="SUPFAM" id="SSF46785">
    <property type="entry name" value="Winged helix' DNA-binding domain"/>
    <property type="match status" value="2"/>
</dbReference>
<gene>
    <name evidence="6" type="primary">scpB</name>
    <name evidence="6" type="ORF">KME65_14820</name>
</gene>
<dbReference type="InterPro" id="IPR005234">
    <property type="entry name" value="ScpB_csome_segregation"/>
</dbReference>
<keyword evidence="4" id="KW-0131">Cell cycle</keyword>
<dbReference type="Gene3D" id="1.10.10.10">
    <property type="entry name" value="Winged helix-like DNA-binding domain superfamily/Winged helix DNA-binding domain"/>
    <property type="match status" value="2"/>
</dbReference>
<evidence type="ECO:0000256" key="4">
    <source>
        <dbReference type="ARBA" id="ARBA00023306"/>
    </source>
</evidence>
<dbReference type="AlphaFoldDB" id="A0A944MFV5"/>
<keyword evidence="1" id="KW-0963">Cytoplasm</keyword>
<dbReference type="NCBIfam" id="TIGR00281">
    <property type="entry name" value="SMC-Scp complex subunit ScpB"/>
    <property type="match status" value="1"/>
</dbReference>
<comment type="caution">
    <text evidence="6">The sequence shown here is derived from an EMBL/GenBank/DDBJ whole genome shotgun (WGS) entry which is preliminary data.</text>
</comment>
<dbReference type="EMBL" id="JAHHGM010000014">
    <property type="protein sequence ID" value="MBT2990225.1"/>
    <property type="molecule type" value="Genomic_DNA"/>
</dbReference>
<evidence type="ECO:0000313" key="6">
    <source>
        <dbReference type="EMBL" id="MBT2990225.1"/>
    </source>
</evidence>
<evidence type="ECO:0000256" key="3">
    <source>
        <dbReference type="ARBA" id="ARBA00022829"/>
    </source>
</evidence>
<name>A0A944MFV5_9GAMM</name>
<keyword evidence="3" id="KW-0159">Chromosome partition</keyword>
<dbReference type="GO" id="GO:0051304">
    <property type="term" value="P:chromosome separation"/>
    <property type="evidence" value="ECO:0007669"/>
    <property type="project" value="InterPro"/>
</dbReference>
<feature type="region of interest" description="Disordered" evidence="5">
    <location>
        <begin position="209"/>
        <end position="272"/>
    </location>
</feature>
<protein>
    <submittedName>
        <fullName evidence="6">SMC-Scp complex subunit ScpB</fullName>
    </submittedName>
</protein>